<feature type="region of interest" description="Disordered" evidence="1">
    <location>
        <begin position="90"/>
        <end position="116"/>
    </location>
</feature>
<sequence>MRSFNAIFIATFISCVYAQFPTNSGSDDFNQSRDRAQDSFNKAALGIGIGVGVSLLISLIVVIWAVMRHRKIKQWQRNYVMEAQARAQMQQPPQYTTANQGPYAPAAGHQYAPPHV</sequence>
<dbReference type="Proteomes" id="UP001383192">
    <property type="component" value="Unassembled WGS sequence"/>
</dbReference>
<protein>
    <recommendedName>
        <fullName evidence="6">Mid2 domain-containing protein</fullName>
    </recommendedName>
</protein>
<evidence type="ECO:0008006" key="6">
    <source>
        <dbReference type="Google" id="ProtNLM"/>
    </source>
</evidence>
<proteinExistence type="predicted"/>
<evidence type="ECO:0000256" key="1">
    <source>
        <dbReference type="SAM" id="MobiDB-lite"/>
    </source>
</evidence>
<evidence type="ECO:0000256" key="3">
    <source>
        <dbReference type="SAM" id="SignalP"/>
    </source>
</evidence>
<evidence type="ECO:0000313" key="4">
    <source>
        <dbReference type="EMBL" id="KAK7041807.1"/>
    </source>
</evidence>
<reference evidence="4 5" key="1">
    <citation type="submission" date="2024-01" db="EMBL/GenBank/DDBJ databases">
        <title>A draft genome for a cacao thread blight-causing isolate of Paramarasmius palmivorus.</title>
        <authorList>
            <person name="Baruah I.K."/>
            <person name="Bukari Y."/>
            <person name="Amoako-Attah I."/>
            <person name="Meinhardt L.W."/>
            <person name="Bailey B.A."/>
            <person name="Cohen S.P."/>
        </authorList>
    </citation>
    <scope>NUCLEOTIDE SEQUENCE [LARGE SCALE GENOMIC DNA]</scope>
    <source>
        <strain evidence="4 5">GH-12</strain>
    </source>
</reference>
<keyword evidence="2" id="KW-0472">Membrane</keyword>
<feature type="chain" id="PRO_5043642689" description="Mid2 domain-containing protein" evidence="3">
    <location>
        <begin position="19"/>
        <end position="116"/>
    </location>
</feature>
<organism evidence="4 5">
    <name type="scientific">Paramarasmius palmivorus</name>
    <dbReference type="NCBI Taxonomy" id="297713"/>
    <lineage>
        <taxon>Eukaryota</taxon>
        <taxon>Fungi</taxon>
        <taxon>Dikarya</taxon>
        <taxon>Basidiomycota</taxon>
        <taxon>Agaricomycotina</taxon>
        <taxon>Agaricomycetes</taxon>
        <taxon>Agaricomycetidae</taxon>
        <taxon>Agaricales</taxon>
        <taxon>Marasmiineae</taxon>
        <taxon>Marasmiaceae</taxon>
        <taxon>Paramarasmius</taxon>
    </lineage>
</organism>
<evidence type="ECO:0000256" key="2">
    <source>
        <dbReference type="SAM" id="Phobius"/>
    </source>
</evidence>
<name>A0AAW0CP58_9AGAR</name>
<dbReference type="PROSITE" id="PS51257">
    <property type="entry name" value="PROKAR_LIPOPROTEIN"/>
    <property type="match status" value="1"/>
</dbReference>
<feature type="signal peptide" evidence="3">
    <location>
        <begin position="1"/>
        <end position="18"/>
    </location>
</feature>
<comment type="caution">
    <text evidence="4">The sequence shown here is derived from an EMBL/GenBank/DDBJ whole genome shotgun (WGS) entry which is preliminary data.</text>
</comment>
<keyword evidence="5" id="KW-1185">Reference proteome</keyword>
<keyword evidence="2" id="KW-0812">Transmembrane</keyword>
<evidence type="ECO:0000313" key="5">
    <source>
        <dbReference type="Proteomes" id="UP001383192"/>
    </source>
</evidence>
<dbReference type="AlphaFoldDB" id="A0AAW0CP58"/>
<accession>A0AAW0CP58</accession>
<feature type="transmembrane region" description="Helical" evidence="2">
    <location>
        <begin position="42"/>
        <end position="67"/>
    </location>
</feature>
<dbReference type="EMBL" id="JAYKXP010000032">
    <property type="protein sequence ID" value="KAK7041807.1"/>
    <property type="molecule type" value="Genomic_DNA"/>
</dbReference>
<keyword evidence="2" id="KW-1133">Transmembrane helix</keyword>
<keyword evidence="3" id="KW-0732">Signal</keyword>
<gene>
    <name evidence="4" type="ORF">VNI00_009096</name>
</gene>